<dbReference type="Gene3D" id="1.10.287.130">
    <property type="match status" value="1"/>
</dbReference>
<organism evidence="9 10">
    <name type="scientific">Bariatricus massiliensis</name>
    <dbReference type="NCBI Taxonomy" id="1745713"/>
    <lineage>
        <taxon>Bacteria</taxon>
        <taxon>Bacillati</taxon>
        <taxon>Bacillota</taxon>
        <taxon>Clostridia</taxon>
        <taxon>Lachnospirales</taxon>
        <taxon>Lachnospiraceae</taxon>
        <taxon>Bariatricus</taxon>
    </lineage>
</organism>
<dbReference type="EMBL" id="JAJCIS010000006">
    <property type="protein sequence ID" value="MCB7387759.1"/>
    <property type="molecule type" value="Genomic_DNA"/>
</dbReference>
<comment type="catalytic activity">
    <reaction evidence="1">
        <text>ATP + protein L-histidine = ADP + protein N-phospho-L-histidine.</text>
        <dbReference type="EC" id="2.7.13.3"/>
    </reaction>
</comment>
<comment type="function">
    <text evidence="6">May play the central regulatory role in sporulation. It may be an element of the effector pathway responsible for the activation of sporulation genes in response to nutritional stress. Spo0A may act in concert with spo0H (a sigma factor) to control the expression of some genes that are critical to the sporulation process.</text>
</comment>
<dbReference type="SUPFAM" id="SSF52172">
    <property type="entry name" value="CheY-like"/>
    <property type="match status" value="1"/>
</dbReference>
<keyword evidence="5" id="KW-0902">Two-component regulatory system</keyword>
<dbReference type="SUPFAM" id="SSF47384">
    <property type="entry name" value="Homodimeric domain of signal transducing histidine kinase"/>
    <property type="match status" value="1"/>
</dbReference>
<dbReference type="EC" id="2.7.13.3" evidence="2"/>
<evidence type="ECO:0000256" key="5">
    <source>
        <dbReference type="ARBA" id="ARBA00023012"/>
    </source>
</evidence>
<dbReference type="PANTHER" id="PTHR45339:SF1">
    <property type="entry name" value="HYBRID SIGNAL TRANSDUCTION HISTIDINE KINASE J"/>
    <property type="match status" value="1"/>
</dbReference>
<evidence type="ECO:0000256" key="3">
    <source>
        <dbReference type="ARBA" id="ARBA00018672"/>
    </source>
</evidence>
<dbReference type="PROSITE" id="PS50110">
    <property type="entry name" value="RESPONSE_REGULATORY"/>
    <property type="match status" value="1"/>
</dbReference>
<feature type="modified residue" description="4-aspartylphosphate" evidence="7">
    <location>
        <position position="145"/>
    </location>
</feature>
<dbReference type="Proteomes" id="UP001299546">
    <property type="component" value="Unassembled WGS sequence"/>
</dbReference>
<evidence type="ECO:0000256" key="6">
    <source>
        <dbReference type="ARBA" id="ARBA00024867"/>
    </source>
</evidence>
<keyword evidence="10" id="KW-1185">Reference proteome</keyword>
<evidence type="ECO:0000313" key="10">
    <source>
        <dbReference type="Proteomes" id="UP001299546"/>
    </source>
</evidence>
<evidence type="ECO:0000256" key="4">
    <source>
        <dbReference type="ARBA" id="ARBA00022553"/>
    </source>
</evidence>
<dbReference type="Pfam" id="PF00072">
    <property type="entry name" value="Response_reg"/>
    <property type="match status" value="1"/>
</dbReference>
<evidence type="ECO:0000313" key="9">
    <source>
        <dbReference type="EMBL" id="MCB7387759.1"/>
    </source>
</evidence>
<dbReference type="RefSeq" id="WP_227183589.1">
    <property type="nucleotide sequence ID" value="NZ_JAJCIQ010000007.1"/>
</dbReference>
<evidence type="ECO:0000256" key="2">
    <source>
        <dbReference type="ARBA" id="ARBA00012438"/>
    </source>
</evidence>
<dbReference type="CDD" id="cd00082">
    <property type="entry name" value="HisKA"/>
    <property type="match status" value="1"/>
</dbReference>
<reference evidence="9 10" key="1">
    <citation type="submission" date="2021-10" db="EMBL/GenBank/DDBJ databases">
        <title>Collection of gut derived symbiotic bacterial strains cultured from healthy donors.</title>
        <authorList>
            <person name="Lin H."/>
            <person name="Littmann E."/>
            <person name="Kohout C."/>
            <person name="Pamer E.G."/>
        </authorList>
    </citation>
    <scope>NUCLEOTIDE SEQUENCE [LARGE SCALE GENOMIC DNA]</scope>
    <source>
        <strain evidence="9 10">DFI.1.165</strain>
    </source>
</reference>
<evidence type="ECO:0000256" key="7">
    <source>
        <dbReference type="PROSITE-ProRule" id="PRU00169"/>
    </source>
</evidence>
<dbReference type="InterPro" id="IPR011006">
    <property type="entry name" value="CheY-like_superfamily"/>
</dbReference>
<dbReference type="InterPro" id="IPR003661">
    <property type="entry name" value="HisK_dim/P_dom"/>
</dbReference>
<name>A0ABS8DJ20_9FIRM</name>
<evidence type="ECO:0000259" key="8">
    <source>
        <dbReference type="PROSITE" id="PS50110"/>
    </source>
</evidence>
<dbReference type="InterPro" id="IPR001789">
    <property type="entry name" value="Sig_transdc_resp-reg_receiver"/>
</dbReference>
<comment type="caution">
    <text evidence="9">The sequence shown here is derived from an EMBL/GenBank/DDBJ whole genome shotgun (WGS) entry which is preliminary data.</text>
</comment>
<evidence type="ECO:0000256" key="1">
    <source>
        <dbReference type="ARBA" id="ARBA00000085"/>
    </source>
</evidence>
<protein>
    <recommendedName>
        <fullName evidence="3">Stage 0 sporulation protein A homolog</fullName>
        <ecNumber evidence="2">2.7.13.3</ecNumber>
    </recommendedName>
</protein>
<dbReference type="Pfam" id="PF00512">
    <property type="entry name" value="HisKA"/>
    <property type="match status" value="1"/>
</dbReference>
<sequence>MKKIENERIFWEKVDHDIRTPLNGISGLLYLMRQNLHDPNKMEEYLDKIEASAEELKYQLALLLNLEGIMEPGLYEDKVDAAVMAEDVLHGKNILIVEDNEINRVIVREILESWGCTTLQAVDGLEATKIFEDSGNGEIDFILMDIRMPYMNGYEAAKRIRGMSREDAGKVVIIALTANTYQAEIEKVKEAGMDGIITKPLHVSALRHLMMSKAVNDRK</sequence>
<dbReference type="PANTHER" id="PTHR45339">
    <property type="entry name" value="HYBRID SIGNAL TRANSDUCTION HISTIDINE KINASE J"/>
    <property type="match status" value="1"/>
</dbReference>
<dbReference type="SMART" id="SM00448">
    <property type="entry name" value="REC"/>
    <property type="match status" value="1"/>
</dbReference>
<dbReference type="CDD" id="cd17546">
    <property type="entry name" value="REC_hyHK_CKI1_RcsC-like"/>
    <property type="match status" value="1"/>
</dbReference>
<keyword evidence="4 7" id="KW-0597">Phosphoprotein</keyword>
<accession>A0ABS8DJ20</accession>
<dbReference type="Gene3D" id="3.40.50.2300">
    <property type="match status" value="1"/>
</dbReference>
<proteinExistence type="predicted"/>
<feature type="domain" description="Response regulatory" evidence="8">
    <location>
        <begin position="93"/>
        <end position="214"/>
    </location>
</feature>
<dbReference type="InterPro" id="IPR036097">
    <property type="entry name" value="HisK_dim/P_sf"/>
</dbReference>
<gene>
    <name evidence="9" type="ORF">LIZ65_10715</name>
</gene>